<dbReference type="EMBL" id="VUJU01009885">
    <property type="protein sequence ID" value="KAF0717060.1"/>
    <property type="molecule type" value="Genomic_DNA"/>
</dbReference>
<dbReference type="AlphaFoldDB" id="A0A6G0W175"/>
<reference evidence="1 2" key="1">
    <citation type="submission" date="2019-08" db="EMBL/GenBank/DDBJ databases">
        <title>Whole genome of Aphis craccivora.</title>
        <authorList>
            <person name="Voronova N.V."/>
            <person name="Shulinski R.S."/>
            <person name="Bandarenka Y.V."/>
            <person name="Zhorov D.G."/>
            <person name="Warner D."/>
        </authorList>
    </citation>
    <scope>NUCLEOTIDE SEQUENCE [LARGE SCALE GENOMIC DNA]</scope>
    <source>
        <strain evidence="1">180601</strain>
        <tissue evidence="1">Whole Body</tissue>
    </source>
</reference>
<protein>
    <submittedName>
        <fullName evidence="1">Integrase catalytic domain-containing protein</fullName>
    </submittedName>
</protein>
<evidence type="ECO:0000313" key="1">
    <source>
        <dbReference type="EMBL" id="KAF0717060.1"/>
    </source>
</evidence>
<comment type="caution">
    <text evidence="1">The sequence shown here is derived from an EMBL/GenBank/DDBJ whole genome shotgun (WGS) entry which is preliminary data.</text>
</comment>
<organism evidence="1 2">
    <name type="scientific">Aphis craccivora</name>
    <name type="common">Cowpea aphid</name>
    <dbReference type="NCBI Taxonomy" id="307492"/>
    <lineage>
        <taxon>Eukaryota</taxon>
        <taxon>Metazoa</taxon>
        <taxon>Ecdysozoa</taxon>
        <taxon>Arthropoda</taxon>
        <taxon>Hexapoda</taxon>
        <taxon>Insecta</taxon>
        <taxon>Pterygota</taxon>
        <taxon>Neoptera</taxon>
        <taxon>Paraneoptera</taxon>
        <taxon>Hemiptera</taxon>
        <taxon>Sternorrhyncha</taxon>
        <taxon>Aphidomorpha</taxon>
        <taxon>Aphidoidea</taxon>
        <taxon>Aphididae</taxon>
        <taxon>Aphidini</taxon>
        <taxon>Aphis</taxon>
        <taxon>Aphis</taxon>
    </lineage>
</organism>
<proteinExistence type="predicted"/>
<dbReference type="OrthoDB" id="6627333at2759"/>
<dbReference type="Pfam" id="PF05380">
    <property type="entry name" value="Peptidase_A17"/>
    <property type="match status" value="1"/>
</dbReference>
<dbReference type="PANTHER" id="PTHR47331">
    <property type="entry name" value="PHD-TYPE DOMAIN-CONTAINING PROTEIN"/>
    <property type="match status" value="1"/>
</dbReference>
<keyword evidence="2" id="KW-1185">Reference proteome</keyword>
<sequence>MLKHTTQVVAVFNVEERKAHGYICEKAVSHSRKWRCNDNIKLRGIPSEISQIILNDFCVDDYLTGASSISKAINLRDELIRQLNNNGFELDKWTSNNSNLLKNIPNPNENSIYSLDMSDKKINWDDDLSVEIKNKWINYINDLISVNNLSIPRWLQCDDETREIEINGFSDASCIAYGACVYLTCTKRDGSRTSRLVCAKSRVAPLKMLSIPRLELCAAVLLSKLIKKFVPSLRIKIERTFLWTNSKVVLSWIASEVSRWKTLVANRVGEIHNLTLGYSWGMGIC</sequence>
<accession>A0A6G0W175</accession>
<dbReference type="PANTHER" id="PTHR47331:SF5">
    <property type="entry name" value="RIBONUCLEASE H"/>
    <property type="match status" value="1"/>
</dbReference>
<name>A0A6G0W175_APHCR</name>
<dbReference type="InterPro" id="IPR008042">
    <property type="entry name" value="Retrotrans_Pao"/>
</dbReference>
<gene>
    <name evidence="1" type="ORF">FWK35_00032451</name>
</gene>
<evidence type="ECO:0000313" key="2">
    <source>
        <dbReference type="Proteomes" id="UP000478052"/>
    </source>
</evidence>
<dbReference type="Proteomes" id="UP000478052">
    <property type="component" value="Unassembled WGS sequence"/>
</dbReference>